<proteinExistence type="predicted"/>
<evidence type="ECO:0000313" key="2">
    <source>
        <dbReference type="Proteomes" id="UP001234297"/>
    </source>
</evidence>
<gene>
    <name evidence="1" type="ORF">MRB53_008303</name>
</gene>
<keyword evidence="2" id="KW-1185">Reference proteome</keyword>
<dbReference type="EMBL" id="CM056810">
    <property type="protein sequence ID" value="KAJ8646555.1"/>
    <property type="molecule type" value="Genomic_DNA"/>
</dbReference>
<accession>A0ACC2MLH8</accession>
<protein>
    <submittedName>
        <fullName evidence="1">Uncharacterized protein</fullName>
    </submittedName>
</protein>
<name>A0ACC2MLH8_PERAE</name>
<sequence>MRRKGRQNYLFCVGFGTLGGAFRKLASTAFLGCFILAAGKFLRLVEAEETTDSSNLLGKLHPLGLVLSRGREDGEQMRRCKSINAERAAKALELAFMVLG</sequence>
<organism evidence="1 2">
    <name type="scientific">Persea americana</name>
    <name type="common">Avocado</name>
    <dbReference type="NCBI Taxonomy" id="3435"/>
    <lineage>
        <taxon>Eukaryota</taxon>
        <taxon>Viridiplantae</taxon>
        <taxon>Streptophyta</taxon>
        <taxon>Embryophyta</taxon>
        <taxon>Tracheophyta</taxon>
        <taxon>Spermatophyta</taxon>
        <taxon>Magnoliopsida</taxon>
        <taxon>Magnoliidae</taxon>
        <taxon>Laurales</taxon>
        <taxon>Lauraceae</taxon>
        <taxon>Persea</taxon>
    </lineage>
</organism>
<reference evidence="1 2" key="1">
    <citation type="journal article" date="2022" name="Hortic Res">
        <title>A haplotype resolved chromosomal level avocado genome allows analysis of novel avocado genes.</title>
        <authorList>
            <person name="Nath O."/>
            <person name="Fletcher S.J."/>
            <person name="Hayward A."/>
            <person name="Shaw L.M."/>
            <person name="Masouleh A.K."/>
            <person name="Furtado A."/>
            <person name="Henry R.J."/>
            <person name="Mitter N."/>
        </authorList>
    </citation>
    <scope>NUCLEOTIDE SEQUENCE [LARGE SCALE GENOMIC DNA]</scope>
    <source>
        <strain evidence="2">cv. Hass</strain>
    </source>
</reference>
<evidence type="ECO:0000313" key="1">
    <source>
        <dbReference type="EMBL" id="KAJ8646555.1"/>
    </source>
</evidence>
<dbReference type="Proteomes" id="UP001234297">
    <property type="component" value="Chromosome 2"/>
</dbReference>
<comment type="caution">
    <text evidence="1">The sequence shown here is derived from an EMBL/GenBank/DDBJ whole genome shotgun (WGS) entry which is preliminary data.</text>
</comment>